<dbReference type="GO" id="GO:0005911">
    <property type="term" value="C:cell-cell junction"/>
    <property type="evidence" value="ECO:0007669"/>
    <property type="project" value="TreeGrafter"/>
</dbReference>
<evidence type="ECO:0000256" key="1">
    <source>
        <dbReference type="ARBA" id="ARBA00004479"/>
    </source>
</evidence>
<evidence type="ECO:0000256" key="8">
    <source>
        <dbReference type="SAM" id="MobiDB-lite"/>
    </source>
</evidence>
<dbReference type="Pfam" id="PF07679">
    <property type="entry name" value="I-set"/>
    <property type="match status" value="1"/>
</dbReference>
<dbReference type="SMART" id="SM00409">
    <property type="entry name" value="IG"/>
    <property type="match status" value="7"/>
</dbReference>
<dbReference type="Pfam" id="PF13927">
    <property type="entry name" value="Ig_3"/>
    <property type="match status" value="4"/>
</dbReference>
<dbReference type="CDD" id="cd00096">
    <property type="entry name" value="Ig"/>
    <property type="match status" value="2"/>
</dbReference>
<keyword evidence="6" id="KW-0325">Glycoprotein</keyword>
<dbReference type="InterPro" id="IPR003599">
    <property type="entry name" value="Ig_sub"/>
</dbReference>
<dbReference type="PANTHER" id="PTHR11640">
    <property type="entry name" value="NEPHRIN"/>
    <property type="match status" value="1"/>
</dbReference>
<dbReference type="Proteomes" id="UP000242188">
    <property type="component" value="Unassembled WGS sequence"/>
</dbReference>
<dbReference type="SMART" id="SM00408">
    <property type="entry name" value="IGc2"/>
    <property type="match status" value="7"/>
</dbReference>
<accession>A0A210Q146</accession>
<dbReference type="Gene3D" id="2.60.40.10">
    <property type="entry name" value="Immunoglobulins"/>
    <property type="match status" value="8"/>
</dbReference>
<keyword evidence="3 9" id="KW-1133">Transmembrane helix</keyword>
<evidence type="ECO:0000256" key="10">
    <source>
        <dbReference type="SAM" id="SignalP"/>
    </source>
</evidence>
<evidence type="ECO:0000256" key="9">
    <source>
        <dbReference type="SAM" id="Phobius"/>
    </source>
</evidence>
<feature type="signal peptide" evidence="10">
    <location>
        <begin position="1"/>
        <end position="29"/>
    </location>
</feature>
<dbReference type="GO" id="GO:0098609">
    <property type="term" value="P:cell-cell adhesion"/>
    <property type="evidence" value="ECO:0007669"/>
    <property type="project" value="TreeGrafter"/>
</dbReference>
<feature type="compositionally biased region" description="Basic residues" evidence="8">
    <location>
        <begin position="1001"/>
        <end position="1010"/>
    </location>
</feature>
<reference evidence="12 13" key="1">
    <citation type="journal article" date="2017" name="Nat. Ecol. Evol.">
        <title>Scallop genome provides insights into evolution of bilaterian karyotype and development.</title>
        <authorList>
            <person name="Wang S."/>
            <person name="Zhang J."/>
            <person name="Jiao W."/>
            <person name="Li J."/>
            <person name="Xun X."/>
            <person name="Sun Y."/>
            <person name="Guo X."/>
            <person name="Huan P."/>
            <person name="Dong B."/>
            <person name="Zhang L."/>
            <person name="Hu X."/>
            <person name="Sun X."/>
            <person name="Wang J."/>
            <person name="Zhao C."/>
            <person name="Wang Y."/>
            <person name="Wang D."/>
            <person name="Huang X."/>
            <person name="Wang R."/>
            <person name="Lv J."/>
            <person name="Li Y."/>
            <person name="Zhang Z."/>
            <person name="Liu B."/>
            <person name="Lu W."/>
            <person name="Hui Y."/>
            <person name="Liang J."/>
            <person name="Zhou Z."/>
            <person name="Hou R."/>
            <person name="Li X."/>
            <person name="Liu Y."/>
            <person name="Li H."/>
            <person name="Ning X."/>
            <person name="Lin Y."/>
            <person name="Zhao L."/>
            <person name="Xing Q."/>
            <person name="Dou J."/>
            <person name="Li Y."/>
            <person name="Mao J."/>
            <person name="Guo H."/>
            <person name="Dou H."/>
            <person name="Li T."/>
            <person name="Mu C."/>
            <person name="Jiang W."/>
            <person name="Fu Q."/>
            <person name="Fu X."/>
            <person name="Miao Y."/>
            <person name="Liu J."/>
            <person name="Yu Q."/>
            <person name="Li R."/>
            <person name="Liao H."/>
            <person name="Li X."/>
            <person name="Kong Y."/>
            <person name="Jiang Z."/>
            <person name="Chourrout D."/>
            <person name="Li R."/>
            <person name="Bao Z."/>
        </authorList>
    </citation>
    <scope>NUCLEOTIDE SEQUENCE [LARGE SCALE GENOMIC DNA]</scope>
    <source>
        <strain evidence="12 13">PY_sf001</strain>
    </source>
</reference>
<evidence type="ECO:0000256" key="7">
    <source>
        <dbReference type="ARBA" id="ARBA00023319"/>
    </source>
</evidence>
<dbReference type="SUPFAM" id="SSF48726">
    <property type="entry name" value="Immunoglobulin"/>
    <property type="match status" value="8"/>
</dbReference>
<dbReference type="InterPro" id="IPR013783">
    <property type="entry name" value="Ig-like_fold"/>
</dbReference>
<keyword evidence="10" id="KW-0732">Signal</keyword>
<feature type="domain" description="Ig-like" evidence="11">
    <location>
        <begin position="131"/>
        <end position="226"/>
    </location>
</feature>
<evidence type="ECO:0000256" key="6">
    <source>
        <dbReference type="ARBA" id="ARBA00023180"/>
    </source>
</evidence>
<feature type="chain" id="PRO_5013165878" evidence="10">
    <location>
        <begin position="30"/>
        <end position="1043"/>
    </location>
</feature>
<keyword evidence="5" id="KW-1015">Disulfide bond</keyword>
<evidence type="ECO:0000256" key="3">
    <source>
        <dbReference type="ARBA" id="ARBA00022989"/>
    </source>
</evidence>
<dbReference type="InterPro" id="IPR013098">
    <property type="entry name" value="Ig_I-set"/>
</dbReference>
<dbReference type="InterPro" id="IPR013162">
    <property type="entry name" value="CD80_C2-set"/>
</dbReference>
<dbReference type="GO" id="GO:0050839">
    <property type="term" value="F:cell adhesion molecule binding"/>
    <property type="evidence" value="ECO:0007669"/>
    <property type="project" value="TreeGrafter"/>
</dbReference>
<feature type="domain" description="Ig-like" evidence="11">
    <location>
        <begin position="627"/>
        <end position="707"/>
    </location>
</feature>
<feature type="domain" description="Ig-like" evidence="11">
    <location>
        <begin position="328"/>
        <end position="418"/>
    </location>
</feature>
<evidence type="ECO:0000313" key="12">
    <source>
        <dbReference type="EMBL" id="OWF42447.1"/>
    </source>
</evidence>
<feature type="domain" description="Ig-like" evidence="11">
    <location>
        <begin position="426"/>
        <end position="522"/>
    </location>
</feature>
<keyword evidence="13" id="KW-1185">Reference proteome</keyword>
<dbReference type="InterPro" id="IPR007110">
    <property type="entry name" value="Ig-like_dom"/>
</dbReference>
<keyword evidence="2 9" id="KW-0812">Transmembrane</keyword>
<feature type="compositionally biased region" description="Basic residues" evidence="8">
    <location>
        <begin position="975"/>
        <end position="987"/>
    </location>
</feature>
<evidence type="ECO:0000259" key="11">
    <source>
        <dbReference type="PROSITE" id="PS50835"/>
    </source>
</evidence>
<dbReference type="PROSITE" id="PS50835">
    <property type="entry name" value="IG_LIKE"/>
    <property type="match status" value="8"/>
</dbReference>
<dbReference type="InterPro" id="IPR003598">
    <property type="entry name" value="Ig_sub2"/>
</dbReference>
<dbReference type="AlphaFoldDB" id="A0A210Q146"/>
<dbReference type="SMART" id="SM00406">
    <property type="entry name" value="IGv"/>
    <property type="match status" value="2"/>
</dbReference>
<feature type="domain" description="Ig-like" evidence="11">
    <location>
        <begin position="712"/>
        <end position="795"/>
    </location>
</feature>
<gene>
    <name evidence="12" type="ORF">KP79_PYT22392</name>
</gene>
<protein>
    <submittedName>
        <fullName evidence="12">Hemicentin-1</fullName>
    </submittedName>
</protein>
<name>A0A210Q146_MIZYE</name>
<evidence type="ECO:0000256" key="5">
    <source>
        <dbReference type="ARBA" id="ARBA00023157"/>
    </source>
</evidence>
<sequence>MDRTTTVTSGLRTPIIFLMVLVPGILSQAAPSNPTISSPTVNTIEEGTVTFTCETEGGSPTPTVKWYKDNTLVDDTSFTDSSSGVSIHKNIYSANIQFSDKNVVFKCEVENSATSSPLTVTKSFSDIYVEPSSPVLQGDSAVQAGVSESWACYTNRSYPIPTITWNLDSQAFSQGISTSVSQNSDATYFVTSILTFTPVSGDNNKVLMCEIEHSQTLSSSIQRTITLQITGGVSKPAMTIQQTSYSATSGSQVTLQCTASGATSFSWLFNGTNVANNPSLVSFGSLPSPSLTILSMSSGNIGSYVCRGTNSGGTSDSPAISLSLISLPTVTVSQTSYNIVQGNTVTLACTVSGATNIFWQKIAFNGQTTTLTIDNSNYGGSSVGAPSLVIYNIDSNDQATYVCNGQNTAGTTTGNQITLIVSSGAPILSTVQTSYSVSTGTTVTLSCSYSSSTSVSSVYWQVTKGGTTTAISTSSSRFSGATVSAPSLQISSTQTSDSGSYRCFAVNTLATGAGNPITLTVSGGNTPNLTVGAATYSVPIGGSATLGCTITSSPAATSIFWSKVTNGASSTISTAGNSRYSGGTLSSPSLVITSLQSSDAGSYRCNAVNSVGTGQSSLTSLIATYAPQNTVVSPSSLTRDEGQTISATCTSDASPNPTFAWVKVSTNQQYGTSNTLTISSIDRGHDGDYRCTATNSQGSDTATMTVNVRYRPVSTVTSAQASVVLSSGQSQTLQCNTVSNPSVSSYSWTKDGVSLTSATSQNYIVTISASSDYGTYSCYATNAVGQSNAIPFAVSSGTTGTTSGPATGASTADTGLTSGTIAAIILAILFILLILLLVICCCCMKGVCGKKEKKKRKIEPTVIREEPKEIIRTIEIPRYVEKPFVYREPAYREPAYREPVYRETYREPSAVSRQDVVIAEENFDILKYQTVPPSGTSIDDSLEHNHRRSFRAPANLPALEYTVEATTTADDEERRRRRRSKKRRRRHREEGEGEEREHRSTSRRRHRRKRHEEVEGEPIITNGDVYYRNYSNNADTSEQYYYN</sequence>
<comment type="caution">
    <text evidence="12">The sequence shown here is derived from an EMBL/GenBank/DDBJ whole genome shotgun (WGS) entry which is preliminary data.</text>
</comment>
<dbReference type="InterPro" id="IPR013106">
    <property type="entry name" value="Ig_V-set"/>
</dbReference>
<evidence type="ECO:0000256" key="2">
    <source>
        <dbReference type="ARBA" id="ARBA00022692"/>
    </source>
</evidence>
<feature type="transmembrane region" description="Helical" evidence="9">
    <location>
        <begin position="821"/>
        <end position="847"/>
    </location>
</feature>
<dbReference type="PANTHER" id="PTHR11640:SF164">
    <property type="entry name" value="MAM DOMAIN-CONTAINING GLYCOSYLPHOSPHATIDYLINOSITOL ANCHOR PROTEIN 1"/>
    <property type="match status" value="1"/>
</dbReference>
<dbReference type="OrthoDB" id="6150053at2759"/>
<evidence type="ECO:0000313" key="13">
    <source>
        <dbReference type="Proteomes" id="UP000242188"/>
    </source>
</evidence>
<keyword evidence="7" id="KW-0393">Immunoglobulin domain</keyword>
<feature type="region of interest" description="Disordered" evidence="8">
    <location>
        <begin position="950"/>
        <end position="1016"/>
    </location>
</feature>
<feature type="domain" description="Ig-like" evidence="11">
    <location>
        <begin position="236"/>
        <end position="321"/>
    </location>
</feature>
<comment type="subcellular location">
    <subcellularLocation>
        <location evidence="1">Membrane</location>
        <topology evidence="1">Single-pass type I membrane protein</topology>
    </subcellularLocation>
</comment>
<keyword evidence="4 9" id="KW-0472">Membrane</keyword>
<organism evidence="12 13">
    <name type="scientific">Mizuhopecten yessoensis</name>
    <name type="common">Japanese scallop</name>
    <name type="synonym">Patinopecten yessoensis</name>
    <dbReference type="NCBI Taxonomy" id="6573"/>
    <lineage>
        <taxon>Eukaryota</taxon>
        <taxon>Metazoa</taxon>
        <taxon>Spiralia</taxon>
        <taxon>Lophotrochozoa</taxon>
        <taxon>Mollusca</taxon>
        <taxon>Bivalvia</taxon>
        <taxon>Autobranchia</taxon>
        <taxon>Pteriomorphia</taxon>
        <taxon>Pectinida</taxon>
        <taxon>Pectinoidea</taxon>
        <taxon>Pectinidae</taxon>
        <taxon>Mizuhopecten</taxon>
    </lineage>
</organism>
<dbReference type="InterPro" id="IPR051275">
    <property type="entry name" value="Cell_adhesion_signaling"/>
</dbReference>
<proteinExistence type="predicted"/>
<dbReference type="Pfam" id="PF08205">
    <property type="entry name" value="C2-set_2"/>
    <property type="match status" value="2"/>
</dbReference>
<dbReference type="EMBL" id="NEDP02005277">
    <property type="protein sequence ID" value="OWF42447.1"/>
    <property type="molecule type" value="Genomic_DNA"/>
</dbReference>
<dbReference type="InterPro" id="IPR036179">
    <property type="entry name" value="Ig-like_dom_sf"/>
</dbReference>
<feature type="domain" description="Ig-like" evidence="11">
    <location>
        <begin position="34"/>
        <end position="125"/>
    </location>
</feature>
<dbReference type="GO" id="GO:0005886">
    <property type="term" value="C:plasma membrane"/>
    <property type="evidence" value="ECO:0007669"/>
    <property type="project" value="TreeGrafter"/>
</dbReference>
<dbReference type="Pfam" id="PF07686">
    <property type="entry name" value="V-set"/>
    <property type="match status" value="1"/>
</dbReference>
<feature type="domain" description="Ig-like" evidence="11">
    <location>
        <begin position="527"/>
        <end position="619"/>
    </location>
</feature>
<evidence type="ECO:0000256" key="4">
    <source>
        <dbReference type="ARBA" id="ARBA00023136"/>
    </source>
</evidence>